<evidence type="ECO:0000313" key="2">
    <source>
        <dbReference type="Proteomes" id="UP000595197"/>
    </source>
</evidence>
<accession>A0ABX7B2I7</accession>
<gene>
    <name evidence="1" type="ORF">IGS68_21305</name>
</gene>
<organism evidence="1 2">
    <name type="scientific">Skermanella cutis</name>
    <dbReference type="NCBI Taxonomy" id="2775420"/>
    <lineage>
        <taxon>Bacteria</taxon>
        <taxon>Pseudomonadati</taxon>
        <taxon>Pseudomonadota</taxon>
        <taxon>Alphaproteobacteria</taxon>
        <taxon>Rhodospirillales</taxon>
        <taxon>Azospirillaceae</taxon>
        <taxon>Skermanella</taxon>
    </lineage>
</organism>
<protein>
    <submittedName>
        <fullName evidence="1">Uncharacterized protein</fullName>
    </submittedName>
</protein>
<proteinExistence type="predicted"/>
<keyword evidence="2" id="KW-1185">Reference proteome</keyword>
<dbReference type="Proteomes" id="UP000595197">
    <property type="component" value="Chromosome"/>
</dbReference>
<evidence type="ECO:0000313" key="1">
    <source>
        <dbReference type="EMBL" id="QQP88542.1"/>
    </source>
</evidence>
<dbReference type="EMBL" id="CP067420">
    <property type="protein sequence ID" value="QQP88542.1"/>
    <property type="molecule type" value="Genomic_DNA"/>
</dbReference>
<sequence length="224" mass="25491">MSLGKFFHLYPDPGARSRQLLERWVWRGALTGAHRGDTVSTRATLDRIVEGSEEVSVQRLLEMVVSRPGALPKIDEGFNFRFATSKLLALAMLDLRPRNLDSGELIEIDQAAEGEEQEFRMPFIIDRHDTPNDALRSTANRLIHPRRPGLRRRLVGVRDPELLASHGIPEAAAQALYTGDIDGFLRLRAHFLRHHCERFFARHARWDESDRPSIAALVVEDEDV</sequence>
<dbReference type="RefSeq" id="WP_201073577.1">
    <property type="nucleotide sequence ID" value="NZ_CP067420.1"/>
</dbReference>
<reference evidence="1" key="1">
    <citation type="submission" date="2021-02" db="EMBL/GenBank/DDBJ databases">
        <title>Skermanella TT6 skin isolate.</title>
        <authorList>
            <person name="Lee K."/>
            <person name="Ganzorig M."/>
        </authorList>
    </citation>
    <scope>NUCLEOTIDE SEQUENCE</scope>
    <source>
        <strain evidence="1">TT6</strain>
    </source>
</reference>
<name>A0ABX7B2I7_9PROT</name>